<accession>A0ABS2CNS5</accession>
<comment type="caution">
    <text evidence="1">The sequence shown here is derived from an EMBL/GenBank/DDBJ whole genome shotgun (WGS) entry which is preliminary data.</text>
</comment>
<gene>
    <name evidence="1" type="ORF">JQN70_10475</name>
</gene>
<reference evidence="1" key="1">
    <citation type="submission" date="2021-02" db="EMBL/GenBank/DDBJ databases">
        <title>Phycicoccus sp. MQZ13P-5T, whole genome shotgun sequence.</title>
        <authorList>
            <person name="Tuo L."/>
        </authorList>
    </citation>
    <scope>NUCLEOTIDE SEQUENCE</scope>
    <source>
        <strain evidence="1">MQZ13P-5</strain>
    </source>
</reference>
<proteinExistence type="predicted"/>
<dbReference type="EMBL" id="JAFDVD010000011">
    <property type="protein sequence ID" value="MBM6400811.1"/>
    <property type="molecule type" value="Genomic_DNA"/>
</dbReference>
<keyword evidence="2" id="KW-1185">Reference proteome</keyword>
<dbReference type="Proteomes" id="UP001430172">
    <property type="component" value="Unassembled WGS sequence"/>
</dbReference>
<evidence type="ECO:0000313" key="1">
    <source>
        <dbReference type="EMBL" id="MBM6400811.1"/>
    </source>
</evidence>
<dbReference type="RefSeq" id="WP_204131289.1">
    <property type="nucleotide sequence ID" value="NZ_JAFDVD010000011.1"/>
</dbReference>
<protein>
    <submittedName>
        <fullName evidence="1">Uncharacterized protein</fullName>
    </submittedName>
</protein>
<evidence type="ECO:0000313" key="2">
    <source>
        <dbReference type="Proteomes" id="UP001430172"/>
    </source>
</evidence>
<organism evidence="1 2">
    <name type="scientific">Phycicoccus sonneratiae</name>
    <dbReference type="NCBI Taxonomy" id="2807628"/>
    <lineage>
        <taxon>Bacteria</taxon>
        <taxon>Bacillati</taxon>
        <taxon>Actinomycetota</taxon>
        <taxon>Actinomycetes</taxon>
        <taxon>Micrococcales</taxon>
        <taxon>Intrasporangiaceae</taxon>
        <taxon>Phycicoccus</taxon>
    </lineage>
</organism>
<sequence>MIHLDSYAGQNWTIVPVTTPPRLPVTGPTAPSGPVANLPDIDITPATDVGVPYPSNQLWALTLTGVVFCDVQGTSESAWRYETVSFTPDYTPALERAAAWMGAATGGRTWLFELEQWAPHVTTATNFNRNVANNSGHGVDAWRPAPFRTETDAFGVERSHLFDGVLADVVVRDTDAIIHRLAYHVTLVGRLALWTPPPIP</sequence>
<name>A0ABS2CNS5_9MICO</name>